<name>A0A645IAS4_9ZZZZ</name>
<sequence length="106" mass="10346">MQERLAAATVGRTEPVDLALNAPVAVLAWPFAAVLVVLLWSAFAPEPAGSGPAASQDAAGDGPLADNGPLGDNGPVAGDGSVEGPDGGHPGAEQPDQVAGGDLELE</sequence>
<feature type="region of interest" description="Disordered" evidence="1">
    <location>
        <begin position="46"/>
        <end position="106"/>
    </location>
</feature>
<dbReference type="AlphaFoldDB" id="A0A645IAS4"/>
<comment type="caution">
    <text evidence="3">The sequence shown here is derived from an EMBL/GenBank/DDBJ whole genome shotgun (WGS) entry which is preliminary data.</text>
</comment>
<keyword evidence="2" id="KW-1133">Transmembrane helix</keyword>
<keyword evidence="2" id="KW-0812">Transmembrane</keyword>
<organism evidence="3">
    <name type="scientific">bioreactor metagenome</name>
    <dbReference type="NCBI Taxonomy" id="1076179"/>
    <lineage>
        <taxon>unclassified sequences</taxon>
        <taxon>metagenomes</taxon>
        <taxon>ecological metagenomes</taxon>
    </lineage>
</organism>
<feature type="compositionally biased region" description="Low complexity" evidence="1">
    <location>
        <begin position="46"/>
        <end position="55"/>
    </location>
</feature>
<protein>
    <submittedName>
        <fullName evidence="3">Uncharacterized protein</fullName>
    </submittedName>
</protein>
<feature type="transmembrane region" description="Helical" evidence="2">
    <location>
        <begin position="20"/>
        <end position="40"/>
    </location>
</feature>
<keyword evidence="2" id="KW-0472">Membrane</keyword>
<evidence type="ECO:0000256" key="1">
    <source>
        <dbReference type="SAM" id="MobiDB-lite"/>
    </source>
</evidence>
<reference evidence="3" key="1">
    <citation type="submission" date="2019-08" db="EMBL/GenBank/DDBJ databases">
        <authorList>
            <person name="Kucharzyk K."/>
            <person name="Murdoch R.W."/>
            <person name="Higgins S."/>
            <person name="Loffler F."/>
        </authorList>
    </citation>
    <scope>NUCLEOTIDE SEQUENCE</scope>
</reference>
<proteinExistence type="predicted"/>
<evidence type="ECO:0000313" key="3">
    <source>
        <dbReference type="EMBL" id="MPN48368.1"/>
    </source>
</evidence>
<gene>
    <name evidence="3" type="ORF">SDC9_195975</name>
</gene>
<evidence type="ECO:0000256" key="2">
    <source>
        <dbReference type="SAM" id="Phobius"/>
    </source>
</evidence>
<accession>A0A645IAS4</accession>
<dbReference type="EMBL" id="VSSQ01110637">
    <property type="protein sequence ID" value="MPN48368.1"/>
    <property type="molecule type" value="Genomic_DNA"/>
</dbReference>